<dbReference type="InterPro" id="IPR005094">
    <property type="entry name" value="Endonuclease_MobA/VirD2"/>
</dbReference>
<protein>
    <recommendedName>
        <fullName evidence="1">MobA/VirD2-like nuclease domain-containing protein</fullName>
    </recommendedName>
</protein>
<name>A0ABN6I170_9FLAO</name>
<accession>A0ABN6I170</accession>
<dbReference type="Proteomes" id="UP000825258">
    <property type="component" value="Chromosome"/>
</dbReference>
<sequence>MIGKGKSISHTKASILYGWNQEKRSQIVFKNNLACISPTEVTDEFKIIQSMNSNCKRNTFSFVLSPTIEDGEKLSITELNKITSCFISEMKLINHQSIAFVHEDKKHKHIHLYVNRIDFNGNAYNDSFIGKKTQKIAEIVALKLGLKTVKEVIEEKLENDKDIRNFIKVKHDEAFAFFDIKNCSIYIDELEKSGIKVKPVINNKSKLQGFRYEFINKSFKGSEVHRSLSINNLIKHKEEKGRTNFKTNKRRI</sequence>
<dbReference type="Pfam" id="PF03432">
    <property type="entry name" value="Relaxase"/>
    <property type="match status" value="1"/>
</dbReference>
<keyword evidence="3" id="KW-1185">Reference proteome</keyword>
<proteinExistence type="predicted"/>
<dbReference type="EMBL" id="AP024749">
    <property type="protein sequence ID" value="BCY29412.1"/>
    <property type="molecule type" value="Genomic_DNA"/>
</dbReference>
<organism evidence="2 3">
    <name type="scientific">Flavobacterium okayamense</name>
    <dbReference type="NCBI Taxonomy" id="2830782"/>
    <lineage>
        <taxon>Bacteria</taxon>
        <taxon>Pseudomonadati</taxon>
        <taxon>Bacteroidota</taxon>
        <taxon>Flavobacteriia</taxon>
        <taxon>Flavobacteriales</taxon>
        <taxon>Flavobacteriaceae</taxon>
        <taxon>Flavobacterium</taxon>
    </lineage>
</organism>
<reference evidence="2 3" key="1">
    <citation type="submission" date="2021-06" db="EMBL/GenBank/DDBJ databases">
        <title>Whole genome sequences of Flavobacterium sp. KK2020170 and assembly.</title>
        <authorList>
            <person name="Kitahara K."/>
            <person name="Miyoshi S."/>
            <person name="Uesaka K."/>
        </authorList>
    </citation>
    <scope>NUCLEOTIDE SEQUENCE [LARGE SCALE GENOMIC DNA]</scope>
    <source>
        <strain evidence="2 3">KK2020170</strain>
    </source>
</reference>
<evidence type="ECO:0000313" key="3">
    <source>
        <dbReference type="Proteomes" id="UP000825258"/>
    </source>
</evidence>
<evidence type="ECO:0000313" key="2">
    <source>
        <dbReference type="EMBL" id="BCY29412.1"/>
    </source>
</evidence>
<gene>
    <name evidence="2" type="ORF">KK2020170_22800</name>
</gene>
<dbReference type="RefSeq" id="WP_221258492.1">
    <property type="nucleotide sequence ID" value="NZ_AP024749.1"/>
</dbReference>
<feature type="domain" description="MobA/VirD2-like nuclease" evidence="1">
    <location>
        <begin position="17"/>
        <end position="146"/>
    </location>
</feature>
<evidence type="ECO:0000259" key="1">
    <source>
        <dbReference type="Pfam" id="PF03432"/>
    </source>
</evidence>